<reference evidence="2" key="1">
    <citation type="submission" date="2022-08" db="EMBL/GenBank/DDBJ databases">
        <authorList>
            <person name="Gutierrez-Valencia J."/>
        </authorList>
    </citation>
    <scope>NUCLEOTIDE SEQUENCE</scope>
</reference>
<accession>A0AAV0KU43</accession>
<dbReference type="Proteomes" id="UP001154282">
    <property type="component" value="Unassembled WGS sequence"/>
</dbReference>
<gene>
    <name evidence="2" type="ORF">LITE_LOCUS20429</name>
</gene>
<name>A0AAV0KU43_9ROSI</name>
<sequence length="76" mass="8394">MANTNSLKMKKQLHILMAICLIVAMLFSPNFMHSSEASRRRQLTQRPPGLAFAPPLCPICPCCRADPDGVCCKNCC</sequence>
<keyword evidence="1" id="KW-1133">Transmembrane helix</keyword>
<dbReference type="EMBL" id="CAMGYJ010000005">
    <property type="protein sequence ID" value="CAI0425506.1"/>
    <property type="molecule type" value="Genomic_DNA"/>
</dbReference>
<organism evidence="2 3">
    <name type="scientific">Linum tenue</name>
    <dbReference type="NCBI Taxonomy" id="586396"/>
    <lineage>
        <taxon>Eukaryota</taxon>
        <taxon>Viridiplantae</taxon>
        <taxon>Streptophyta</taxon>
        <taxon>Embryophyta</taxon>
        <taxon>Tracheophyta</taxon>
        <taxon>Spermatophyta</taxon>
        <taxon>Magnoliopsida</taxon>
        <taxon>eudicotyledons</taxon>
        <taxon>Gunneridae</taxon>
        <taxon>Pentapetalae</taxon>
        <taxon>rosids</taxon>
        <taxon>fabids</taxon>
        <taxon>Malpighiales</taxon>
        <taxon>Linaceae</taxon>
        <taxon>Linum</taxon>
    </lineage>
</organism>
<keyword evidence="1" id="KW-0472">Membrane</keyword>
<dbReference type="AlphaFoldDB" id="A0AAV0KU43"/>
<keyword evidence="3" id="KW-1185">Reference proteome</keyword>
<comment type="caution">
    <text evidence="2">The sequence shown here is derived from an EMBL/GenBank/DDBJ whole genome shotgun (WGS) entry which is preliminary data.</text>
</comment>
<protein>
    <submittedName>
        <fullName evidence="2">Uncharacterized protein</fullName>
    </submittedName>
</protein>
<evidence type="ECO:0000256" key="1">
    <source>
        <dbReference type="SAM" id="Phobius"/>
    </source>
</evidence>
<evidence type="ECO:0000313" key="2">
    <source>
        <dbReference type="EMBL" id="CAI0425506.1"/>
    </source>
</evidence>
<keyword evidence="1" id="KW-0812">Transmembrane</keyword>
<proteinExistence type="predicted"/>
<feature type="transmembrane region" description="Helical" evidence="1">
    <location>
        <begin position="12"/>
        <end position="32"/>
    </location>
</feature>
<evidence type="ECO:0000313" key="3">
    <source>
        <dbReference type="Proteomes" id="UP001154282"/>
    </source>
</evidence>